<keyword evidence="2" id="KW-1185">Reference proteome</keyword>
<reference evidence="1 2" key="1">
    <citation type="journal article" date="2023" name="Science">
        <title>Complex scaffold remodeling in plant triterpene biosynthesis.</title>
        <authorList>
            <person name="De La Pena R."/>
            <person name="Hodgson H."/>
            <person name="Liu J.C."/>
            <person name="Stephenson M.J."/>
            <person name="Martin A.C."/>
            <person name="Owen C."/>
            <person name="Harkess A."/>
            <person name="Leebens-Mack J."/>
            <person name="Jimenez L.E."/>
            <person name="Osbourn A."/>
            <person name="Sattely E.S."/>
        </authorList>
    </citation>
    <scope>NUCLEOTIDE SEQUENCE [LARGE SCALE GENOMIC DNA]</scope>
    <source>
        <strain evidence="2">cv. JPN11</strain>
        <tissue evidence="1">Leaf</tissue>
    </source>
</reference>
<dbReference type="Proteomes" id="UP001164539">
    <property type="component" value="Chromosome 3"/>
</dbReference>
<sequence>MSTITSAGNTGFLSRVKKTTQSLAATRRSWSDFLDLSVFNLPLPLSDATTRITQNLTHFRGNYTIIILLVLFLSLIYHPISLIVFLLTLVAWFFFYFARDDPLTVFGFTVDDRVVIGVLFAVTLTGLVLTHVWVNVLVSVVVGVGLVILHAGLRSTDDLVMDEESPYGVLLDDLDDSPRGAYSGI</sequence>
<dbReference type="EMBL" id="CM051396">
    <property type="protein sequence ID" value="KAJ4722591.1"/>
    <property type="molecule type" value="Genomic_DNA"/>
</dbReference>
<organism evidence="1 2">
    <name type="scientific">Melia azedarach</name>
    <name type="common">Chinaberry tree</name>
    <dbReference type="NCBI Taxonomy" id="155640"/>
    <lineage>
        <taxon>Eukaryota</taxon>
        <taxon>Viridiplantae</taxon>
        <taxon>Streptophyta</taxon>
        <taxon>Embryophyta</taxon>
        <taxon>Tracheophyta</taxon>
        <taxon>Spermatophyta</taxon>
        <taxon>Magnoliopsida</taxon>
        <taxon>eudicotyledons</taxon>
        <taxon>Gunneridae</taxon>
        <taxon>Pentapetalae</taxon>
        <taxon>rosids</taxon>
        <taxon>malvids</taxon>
        <taxon>Sapindales</taxon>
        <taxon>Meliaceae</taxon>
        <taxon>Melia</taxon>
    </lineage>
</organism>
<evidence type="ECO:0000313" key="2">
    <source>
        <dbReference type="Proteomes" id="UP001164539"/>
    </source>
</evidence>
<name>A0ACC1YGI4_MELAZ</name>
<accession>A0ACC1YGI4</accession>
<gene>
    <name evidence="1" type="ORF">OWV82_006064</name>
</gene>
<comment type="caution">
    <text evidence="1">The sequence shown here is derived from an EMBL/GenBank/DDBJ whole genome shotgun (WGS) entry which is preliminary data.</text>
</comment>
<evidence type="ECO:0000313" key="1">
    <source>
        <dbReference type="EMBL" id="KAJ4722591.1"/>
    </source>
</evidence>
<proteinExistence type="predicted"/>
<protein>
    <submittedName>
        <fullName evidence="1">PRA1 family protein</fullName>
    </submittedName>
</protein>